<name>A0A8E0ICV3_LACPA</name>
<organism evidence="1 2">
    <name type="scientific">Lacticaseibacillus paracasei subsp. paracasei Lpp22</name>
    <dbReference type="NCBI Taxonomy" id="1256221"/>
    <lineage>
        <taxon>Bacteria</taxon>
        <taxon>Bacillati</taxon>
        <taxon>Bacillota</taxon>
        <taxon>Bacilli</taxon>
        <taxon>Lactobacillales</taxon>
        <taxon>Lactobacillaceae</taxon>
        <taxon>Lacticaseibacillus</taxon>
    </lineage>
</organism>
<sequence length="46" mass="5164">MVILKKPLNSDQVLTATEYHFQALLIMCYTKSEPCQFAFVVDQAGA</sequence>
<reference evidence="1 2" key="1">
    <citation type="journal article" date="2013" name="PLoS ONE">
        <title>Lactobacillus paracasei comparative genomics: towards species pan-genome definition and exploitation of diversity.</title>
        <authorList>
            <person name="Smokvina T."/>
            <person name="Wels M."/>
            <person name="Polka J."/>
            <person name="Chervaux C."/>
            <person name="Brisse S."/>
            <person name="Boekhorst J."/>
            <person name="van Hylckama Vlieg J.E."/>
            <person name="Siezen R.J."/>
        </authorList>
    </citation>
    <scope>NUCLEOTIDE SEQUENCE [LARGE SCALE GENOMIC DNA]</scope>
    <source>
        <strain evidence="1 2">Lpp22</strain>
    </source>
</reference>
<accession>A0A8E0ICV3</accession>
<dbReference type="EMBL" id="ANMI01000002">
    <property type="protein sequence ID" value="EPC33698.1"/>
    <property type="molecule type" value="Genomic_DNA"/>
</dbReference>
<gene>
    <name evidence="1" type="ORF">Lpp22_0018</name>
</gene>
<evidence type="ECO:0000313" key="2">
    <source>
        <dbReference type="Proteomes" id="UP000014257"/>
    </source>
</evidence>
<dbReference type="Proteomes" id="UP000014257">
    <property type="component" value="Unassembled WGS sequence"/>
</dbReference>
<dbReference type="AlphaFoldDB" id="A0A8E0ICV3"/>
<proteinExistence type="predicted"/>
<protein>
    <submittedName>
        <fullName evidence="1">Uncharacterized protein</fullName>
    </submittedName>
</protein>
<comment type="caution">
    <text evidence="1">The sequence shown here is derived from an EMBL/GenBank/DDBJ whole genome shotgun (WGS) entry which is preliminary data.</text>
</comment>
<evidence type="ECO:0000313" key="1">
    <source>
        <dbReference type="EMBL" id="EPC33698.1"/>
    </source>
</evidence>